<gene>
    <name evidence="3" type="ORF">D6D01_07558</name>
</gene>
<dbReference type="PANTHER" id="PTHR11538:SF26">
    <property type="entry name" value="FERREDOXIN-FOLD ANTICODON-BINDING DOMAIN-CONTAINING PROTEIN 1"/>
    <property type="match status" value="1"/>
</dbReference>
<feature type="domain" description="25S rRNA (uridine-N(3))-methyltransferase BMT5-like" evidence="2">
    <location>
        <begin position="81"/>
        <end position="245"/>
    </location>
</feature>
<dbReference type="PANTHER" id="PTHR11538">
    <property type="entry name" value="PHENYLALANYL-TRNA SYNTHETASE"/>
    <property type="match status" value="1"/>
</dbReference>
<evidence type="ECO:0000256" key="1">
    <source>
        <dbReference type="SAM" id="MobiDB-lite"/>
    </source>
</evidence>
<reference evidence="3 4" key="1">
    <citation type="submission" date="2018-10" db="EMBL/GenBank/DDBJ databases">
        <title>Fifty Aureobasidium pullulans genomes reveal a recombining polyextremotolerant generalist.</title>
        <authorList>
            <person name="Gostincar C."/>
            <person name="Turk M."/>
            <person name="Zajc J."/>
            <person name="Gunde-Cimerman N."/>
        </authorList>
    </citation>
    <scope>NUCLEOTIDE SEQUENCE [LARGE SCALE GENOMIC DNA]</scope>
    <source>
        <strain evidence="3 4">EXF-6604</strain>
    </source>
</reference>
<feature type="compositionally biased region" description="Basic and acidic residues" evidence="1">
    <location>
        <begin position="11"/>
        <end position="20"/>
    </location>
</feature>
<organism evidence="3 4">
    <name type="scientific">Aureobasidium pullulans</name>
    <name type="common">Black yeast</name>
    <name type="synonym">Pullularia pullulans</name>
    <dbReference type="NCBI Taxonomy" id="5580"/>
    <lineage>
        <taxon>Eukaryota</taxon>
        <taxon>Fungi</taxon>
        <taxon>Dikarya</taxon>
        <taxon>Ascomycota</taxon>
        <taxon>Pezizomycotina</taxon>
        <taxon>Dothideomycetes</taxon>
        <taxon>Dothideomycetidae</taxon>
        <taxon>Dothideales</taxon>
        <taxon>Saccotheciaceae</taxon>
        <taxon>Aureobasidium</taxon>
    </lineage>
</organism>
<accession>A0A4S9KN13</accession>
<dbReference type="InterPro" id="IPR019446">
    <property type="entry name" value="BMT5-like"/>
</dbReference>
<evidence type="ECO:0000313" key="4">
    <source>
        <dbReference type="Proteomes" id="UP000306584"/>
    </source>
</evidence>
<dbReference type="EMBL" id="QZBD01000374">
    <property type="protein sequence ID" value="THY17145.1"/>
    <property type="molecule type" value="Genomic_DNA"/>
</dbReference>
<feature type="region of interest" description="Disordered" evidence="1">
    <location>
        <begin position="1"/>
        <end position="71"/>
    </location>
</feature>
<sequence>MGKSKRRKLQERKDHNEKSNKGRSRTNVREGPSRPKSQQAKSQQHAKASSEKKAKASAGTRQQQQQNQDPMIPFDALDRILIIGDGDLSFSRSLVDTHGCAALLATTYDTEAELLEKYPQAQENKDAIEAEEQRVLHGVDATKLGQKEVKKQAGGWERVVFNFPHVGGKSTDVNRQVRYNQEMLVSFFKAVTPLLAPHGTVIVTLFEGEPYTLWNIRDLARHSGLEVQRSFRFQAEVYPGYSHARTLGNIEGGGGWKGEERPSRSYVFQHKGAGELVQKQQAKNNKRKKTDESDDEDSDDD</sequence>
<dbReference type="Proteomes" id="UP000306584">
    <property type="component" value="Unassembled WGS sequence"/>
</dbReference>
<feature type="compositionally biased region" description="Acidic residues" evidence="1">
    <location>
        <begin position="292"/>
        <end position="301"/>
    </location>
</feature>
<dbReference type="GO" id="GO:0005737">
    <property type="term" value="C:cytoplasm"/>
    <property type="evidence" value="ECO:0007669"/>
    <property type="project" value="TreeGrafter"/>
</dbReference>
<dbReference type="GO" id="GO:0070475">
    <property type="term" value="P:rRNA base methylation"/>
    <property type="evidence" value="ECO:0007669"/>
    <property type="project" value="InterPro"/>
</dbReference>
<dbReference type="AlphaFoldDB" id="A0A4S9KN13"/>
<protein>
    <recommendedName>
        <fullName evidence="2">25S rRNA (uridine-N(3))-methyltransferase BMT5-like domain-containing protein</fullName>
    </recommendedName>
</protein>
<name>A0A4S9KN13_AURPU</name>
<evidence type="ECO:0000313" key="3">
    <source>
        <dbReference type="EMBL" id="THY17145.1"/>
    </source>
</evidence>
<dbReference type="Pfam" id="PF10354">
    <property type="entry name" value="BMT5-like"/>
    <property type="match status" value="1"/>
</dbReference>
<feature type="compositionally biased region" description="Basic residues" evidence="1">
    <location>
        <begin position="1"/>
        <end position="10"/>
    </location>
</feature>
<feature type="region of interest" description="Disordered" evidence="1">
    <location>
        <begin position="249"/>
        <end position="301"/>
    </location>
</feature>
<feature type="compositionally biased region" description="Low complexity" evidence="1">
    <location>
        <begin position="36"/>
        <end position="47"/>
    </location>
</feature>
<proteinExistence type="predicted"/>
<dbReference type="GO" id="GO:0070042">
    <property type="term" value="F:rRNA (uridine-N3-)-methyltransferase activity"/>
    <property type="evidence" value="ECO:0007669"/>
    <property type="project" value="InterPro"/>
</dbReference>
<comment type="caution">
    <text evidence="3">The sequence shown here is derived from an EMBL/GenBank/DDBJ whole genome shotgun (WGS) entry which is preliminary data.</text>
</comment>
<feature type="compositionally biased region" description="Low complexity" evidence="1">
    <location>
        <begin position="56"/>
        <end position="68"/>
    </location>
</feature>
<evidence type="ECO:0000259" key="2">
    <source>
        <dbReference type="Pfam" id="PF10354"/>
    </source>
</evidence>